<evidence type="ECO:0000256" key="12">
    <source>
        <dbReference type="ARBA" id="ARBA00023136"/>
    </source>
</evidence>
<evidence type="ECO:0000256" key="4">
    <source>
        <dbReference type="ARBA" id="ARBA00022448"/>
    </source>
</evidence>
<dbReference type="PANTHER" id="PTHR12210">
    <property type="entry name" value="DULLARD PROTEIN PHOSPHATASE"/>
    <property type="match status" value="1"/>
</dbReference>
<evidence type="ECO:0000256" key="13">
    <source>
        <dbReference type="ARBA" id="ARBA00065975"/>
    </source>
</evidence>
<comment type="function">
    <text evidence="14">Essential component of the TIM23 complex, a complex that mediates the translocation of transit peptide-containing proteins across the mitochondrial inner membrane.</text>
</comment>
<dbReference type="SUPFAM" id="SSF56784">
    <property type="entry name" value="HAD-like"/>
    <property type="match status" value="1"/>
</dbReference>
<evidence type="ECO:0000256" key="2">
    <source>
        <dbReference type="ARBA" id="ARBA00006344"/>
    </source>
</evidence>
<evidence type="ECO:0000256" key="1">
    <source>
        <dbReference type="ARBA" id="ARBA00004434"/>
    </source>
</evidence>
<dbReference type="OrthoDB" id="287041at2759"/>
<evidence type="ECO:0000313" key="17">
    <source>
        <dbReference type="EMBL" id="ORY26471.1"/>
    </source>
</evidence>
<evidence type="ECO:0000256" key="11">
    <source>
        <dbReference type="ARBA" id="ARBA00023128"/>
    </source>
</evidence>
<dbReference type="EMBL" id="MCFC01000047">
    <property type="protein sequence ID" value="ORY26471.1"/>
    <property type="molecule type" value="Genomic_DNA"/>
</dbReference>
<evidence type="ECO:0000256" key="9">
    <source>
        <dbReference type="ARBA" id="ARBA00022989"/>
    </source>
</evidence>
<evidence type="ECO:0000256" key="8">
    <source>
        <dbReference type="ARBA" id="ARBA00022946"/>
    </source>
</evidence>
<feature type="compositionally biased region" description="Basic and acidic residues" evidence="15">
    <location>
        <begin position="130"/>
        <end position="140"/>
    </location>
</feature>
<keyword evidence="10 14" id="KW-0811">Translocation</keyword>
<evidence type="ECO:0000256" key="6">
    <source>
        <dbReference type="ARBA" id="ARBA00022792"/>
    </source>
</evidence>
<keyword evidence="18" id="KW-1185">Reference proteome</keyword>
<dbReference type="SMART" id="SM00577">
    <property type="entry name" value="CPDc"/>
    <property type="match status" value="1"/>
</dbReference>
<evidence type="ECO:0000256" key="7">
    <source>
        <dbReference type="ARBA" id="ARBA00022927"/>
    </source>
</evidence>
<proteinExistence type="inferred from homology"/>
<keyword evidence="6" id="KW-0999">Mitochondrion inner membrane</keyword>
<dbReference type="AlphaFoldDB" id="A0A1Y2AV74"/>
<gene>
    <name evidence="17" type="ORF">BCR39DRAFT_470349</name>
</gene>
<comment type="subunit">
    <text evidence="13">Component of the TIM23 complex, at least composed of TIM23, TIM17 and TIM50. Interacts with preproteins in transit.</text>
</comment>
<dbReference type="GO" id="GO:0005744">
    <property type="term" value="C:TIM23 mitochondrial import inner membrane translocase complex"/>
    <property type="evidence" value="ECO:0007669"/>
    <property type="project" value="UniProtKB-UniRule"/>
</dbReference>
<dbReference type="InterPro" id="IPR004274">
    <property type="entry name" value="FCP1_dom"/>
</dbReference>
<dbReference type="PROSITE" id="PS50969">
    <property type="entry name" value="FCP1"/>
    <property type="match status" value="1"/>
</dbReference>
<dbReference type="FunCoup" id="A0A1Y2AV74">
    <property type="interactions" value="75"/>
</dbReference>
<keyword evidence="12 14" id="KW-0472">Membrane</keyword>
<comment type="subcellular location">
    <subcellularLocation>
        <location evidence="1 14">Mitochondrion inner membrane</location>
        <topology evidence="1 14">Single-pass membrane protein</topology>
    </subcellularLocation>
</comment>
<dbReference type="InterPro" id="IPR036412">
    <property type="entry name" value="HAD-like_sf"/>
</dbReference>
<evidence type="ECO:0000256" key="15">
    <source>
        <dbReference type="SAM" id="MobiDB-lite"/>
    </source>
</evidence>
<dbReference type="FunFam" id="3.40.50.1000:FF:000019">
    <property type="entry name" value="Mitochondrial import inner membrane translocase subunit TIM50"/>
    <property type="match status" value="1"/>
</dbReference>
<dbReference type="Pfam" id="PF03031">
    <property type="entry name" value="NIF"/>
    <property type="match status" value="1"/>
</dbReference>
<keyword evidence="5 14" id="KW-0812">Transmembrane</keyword>
<dbReference type="InParanoid" id="A0A1Y2AV74"/>
<dbReference type="STRING" id="71784.A0A1Y2AV74"/>
<comment type="caution">
    <text evidence="17">The sequence shown here is derived from an EMBL/GenBank/DDBJ whole genome shotgun (WGS) entry which is preliminary data.</text>
</comment>
<organism evidence="17 18">
    <name type="scientific">Naematelia encephala</name>
    <dbReference type="NCBI Taxonomy" id="71784"/>
    <lineage>
        <taxon>Eukaryota</taxon>
        <taxon>Fungi</taxon>
        <taxon>Dikarya</taxon>
        <taxon>Basidiomycota</taxon>
        <taxon>Agaricomycotina</taxon>
        <taxon>Tremellomycetes</taxon>
        <taxon>Tremellales</taxon>
        <taxon>Naemateliaceae</taxon>
        <taxon>Naematelia</taxon>
    </lineage>
</organism>
<evidence type="ECO:0000256" key="5">
    <source>
        <dbReference type="ARBA" id="ARBA00022692"/>
    </source>
</evidence>
<protein>
    <recommendedName>
        <fullName evidence="3 14">Mitochondrial import inner membrane translocase subunit TIM50</fullName>
    </recommendedName>
</protein>
<evidence type="ECO:0000313" key="18">
    <source>
        <dbReference type="Proteomes" id="UP000193986"/>
    </source>
</evidence>
<keyword evidence="4 14" id="KW-0813">Transport</keyword>
<evidence type="ECO:0000256" key="3">
    <source>
        <dbReference type="ARBA" id="ARBA00020799"/>
    </source>
</evidence>
<keyword evidence="9 14" id="KW-1133">Transmembrane helix</keyword>
<keyword evidence="11 14" id="KW-0496">Mitochondrion</keyword>
<feature type="transmembrane region" description="Helical" evidence="14">
    <location>
        <begin position="151"/>
        <end position="171"/>
    </location>
</feature>
<evidence type="ECO:0000256" key="10">
    <source>
        <dbReference type="ARBA" id="ARBA00023010"/>
    </source>
</evidence>
<dbReference type="InterPro" id="IPR050365">
    <property type="entry name" value="TIM50"/>
</dbReference>
<evidence type="ECO:0000256" key="14">
    <source>
        <dbReference type="RuleBase" id="RU365079"/>
    </source>
</evidence>
<feature type="domain" description="FCP1 homology" evidence="16">
    <location>
        <begin position="214"/>
        <end position="358"/>
    </location>
</feature>
<dbReference type="Gene3D" id="3.40.50.1000">
    <property type="entry name" value="HAD superfamily/HAD-like"/>
    <property type="match status" value="1"/>
</dbReference>
<feature type="compositionally biased region" description="Pro residues" evidence="15">
    <location>
        <begin position="82"/>
        <end position="91"/>
    </location>
</feature>
<accession>A0A1Y2AV74</accession>
<dbReference type="Proteomes" id="UP000193986">
    <property type="component" value="Unassembled WGS sequence"/>
</dbReference>
<evidence type="ECO:0000259" key="16">
    <source>
        <dbReference type="PROSITE" id="PS50969"/>
    </source>
</evidence>
<keyword evidence="7 14" id="KW-0653">Protein transport</keyword>
<name>A0A1Y2AV74_9TREE</name>
<comment type="similarity">
    <text evidence="2 14">Belongs to the TIM50 family.</text>
</comment>
<sequence length="496" mass="54659">MIRQSLIRLAAAAPRRNLATSTRILRSRGDRNRNFNSNPSPAERPPRPPQDDSAPSQAFEPIVNRPASVPTPESLESGSIPLTPPPPPAQPSGPTEEPVTTSEPDLSQLPSLDIEPPAQEAIPPPSGGADKGRTGARGKEYVTSTERSRRLYAQLGVAAFVVGGLGAMYFGSGSDESKGSIGAWARMKGNLTEMFDVFNKPAFKTLLPDPLPPPHQRKYTLLVDLEGMLVSSTWDRQSGWRTAKRPGVDYFLAYLSQFYEIVLFTSQPLYTAMPVAEKLDPYQAYLPYKLFRESTRTAGGKTVKDLTYLNRDLSKVILLDTNPEHAALQPDNAIIIKPWTGQGGDKGLVDLIPFLESIPIYNAADVRPVIKAYEGKDIPTEYAKREAEAKRIAVEEWERLHPTSLHGAGSGFLSGLFGSVSNPGYSRPNRPMTYLEQKRAEAQKTYQDEQRYWAEHAEEFAKLIEDDKQRQLAEMKGSLLGFLSGGAAAPKPEEKK</sequence>
<feature type="compositionally biased region" description="Polar residues" evidence="15">
    <location>
        <begin position="99"/>
        <end position="110"/>
    </location>
</feature>
<dbReference type="GO" id="GO:0015031">
    <property type="term" value="P:protein transport"/>
    <property type="evidence" value="ECO:0007669"/>
    <property type="project" value="UniProtKB-KW"/>
</dbReference>
<dbReference type="CDD" id="cd07521">
    <property type="entry name" value="HAD_FCP1-like"/>
    <property type="match status" value="1"/>
</dbReference>
<feature type="region of interest" description="Disordered" evidence="15">
    <location>
        <begin position="20"/>
        <end position="142"/>
    </location>
</feature>
<dbReference type="InterPro" id="IPR023214">
    <property type="entry name" value="HAD_sf"/>
</dbReference>
<reference evidence="17 18" key="1">
    <citation type="submission" date="2016-07" db="EMBL/GenBank/DDBJ databases">
        <title>Pervasive Adenine N6-methylation of Active Genes in Fungi.</title>
        <authorList>
            <consortium name="DOE Joint Genome Institute"/>
            <person name="Mondo S.J."/>
            <person name="Dannebaum R.O."/>
            <person name="Kuo R.C."/>
            <person name="Labutti K."/>
            <person name="Haridas S."/>
            <person name="Kuo A."/>
            <person name="Salamov A."/>
            <person name="Ahrendt S.R."/>
            <person name="Lipzen A."/>
            <person name="Sullivan W."/>
            <person name="Andreopoulos W.B."/>
            <person name="Clum A."/>
            <person name="Lindquist E."/>
            <person name="Daum C."/>
            <person name="Ramamoorthy G.K."/>
            <person name="Gryganskyi A."/>
            <person name="Culley D."/>
            <person name="Magnuson J.K."/>
            <person name="James T.Y."/>
            <person name="O'Malley M.A."/>
            <person name="Stajich J.E."/>
            <person name="Spatafora J.W."/>
            <person name="Visel A."/>
            <person name="Grigoriev I.V."/>
        </authorList>
    </citation>
    <scope>NUCLEOTIDE SEQUENCE [LARGE SCALE GENOMIC DNA]</scope>
    <source>
        <strain evidence="17 18">68-887.2</strain>
    </source>
</reference>
<keyword evidence="8 14" id="KW-0809">Transit peptide</keyword>